<evidence type="ECO:0000259" key="3">
    <source>
        <dbReference type="Pfam" id="PF13649"/>
    </source>
</evidence>
<protein>
    <submittedName>
        <fullName evidence="4">Trans-aconitate methyltransferase</fullName>
    </submittedName>
</protein>
<evidence type="ECO:0000313" key="4">
    <source>
        <dbReference type="EMBL" id="KPQ34876.1"/>
    </source>
</evidence>
<feature type="domain" description="Methyltransferase" evidence="3">
    <location>
        <begin position="34"/>
        <end position="121"/>
    </location>
</feature>
<proteinExistence type="predicted"/>
<comment type="caution">
    <text evidence="4">The sequence shown here is derived from an EMBL/GenBank/DDBJ whole genome shotgun (WGS) entry which is preliminary data.</text>
</comment>
<dbReference type="InterPro" id="IPR029063">
    <property type="entry name" value="SAM-dependent_MTases_sf"/>
</dbReference>
<dbReference type="STRING" id="1666911.HLUCCA11_13115"/>
<sequence length="262" mass="28760">MNWNATHYQQQYSYIWQHGESLLAQLNPQVTEKILDLGCGTGQLAGQISASGAEVIGIDSDPNMIAQAQANYPHITFKVADAADFQLVEPVDAVFSNAALHWVTQAEDAARCVARSLKPNGRFVAELGGKGNVQTILTALETALETVSNLGEEMRDRPTLNPLTPPNNLNPWYFPSIGEYSSLLEKVGFEVVFAQLFDRPTPLGDAGLAGWLAMFSQRFFADLSAAQWAQIVSAVETAASELYQEGQWIADYRRLRIVAVKK</sequence>
<evidence type="ECO:0000313" key="5">
    <source>
        <dbReference type="Proteomes" id="UP000050465"/>
    </source>
</evidence>
<keyword evidence="2 4" id="KW-0808">Transferase</keyword>
<keyword evidence="1 4" id="KW-0489">Methyltransferase</keyword>
<dbReference type="PATRIC" id="fig|1666911.3.peg.4838"/>
<dbReference type="EMBL" id="LJZR01000016">
    <property type="protein sequence ID" value="KPQ34876.1"/>
    <property type="molecule type" value="Genomic_DNA"/>
</dbReference>
<dbReference type="Pfam" id="PF13649">
    <property type="entry name" value="Methyltransf_25"/>
    <property type="match status" value="1"/>
</dbReference>
<dbReference type="GO" id="GO:0032259">
    <property type="term" value="P:methylation"/>
    <property type="evidence" value="ECO:0007669"/>
    <property type="project" value="UniProtKB-KW"/>
</dbReference>
<name>A0A0P7ZJN5_9CYAN</name>
<dbReference type="PANTHER" id="PTHR43861">
    <property type="entry name" value="TRANS-ACONITATE 2-METHYLTRANSFERASE-RELATED"/>
    <property type="match status" value="1"/>
</dbReference>
<dbReference type="PANTHER" id="PTHR43861:SF1">
    <property type="entry name" value="TRANS-ACONITATE 2-METHYLTRANSFERASE"/>
    <property type="match status" value="1"/>
</dbReference>
<dbReference type="SUPFAM" id="SSF53335">
    <property type="entry name" value="S-adenosyl-L-methionine-dependent methyltransferases"/>
    <property type="match status" value="1"/>
</dbReference>
<dbReference type="CDD" id="cd02440">
    <property type="entry name" value="AdoMet_MTases"/>
    <property type="match status" value="1"/>
</dbReference>
<accession>A0A0P7ZJN5</accession>
<evidence type="ECO:0000256" key="1">
    <source>
        <dbReference type="ARBA" id="ARBA00022603"/>
    </source>
</evidence>
<dbReference type="Gene3D" id="3.40.50.150">
    <property type="entry name" value="Vaccinia Virus protein VP39"/>
    <property type="match status" value="1"/>
</dbReference>
<dbReference type="InterPro" id="IPR041698">
    <property type="entry name" value="Methyltransf_25"/>
</dbReference>
<organism evidence="4 5">
    <name type="scientific">Phormidesmis priestleyi Ana</name>
    <dbReference type="NCBI Taxonomy" id="1666911"/>
    <lineage>
        <taxon>Bacteria</taxon>
        <taxon>Bacillati</taxon>
        <taxon>Cyanobacteriota</taxon>
        <taxon>Cyanophyceae</taxon>
        <taxon>Leptolyngbyales</taxon>
        <taxon>Leptolyngbyaceae</taxon>
        <taxon>Phormidesmis</taxon>
    </lineage>
</organism>
<dbReference type="Proteomes" id="UP000050465">
    <property type="component" value="Unassembled WGS sequence"/>
</dbReference>
<dbReference type="AlphaFoldDB" id="A0A0P7ZJN5"/>
<dbReference type="GO" id="GO:0008168">
    <property type="term" value="F:methyltransferase activity"/>
    <property type="evidence" value="ECO:0007669"/>
    <property type="project" value="UniProtKB-KW"/>
</dbReference>
<reference evidence="4 5" key="1">
    <citation type="submission" date="2015-09" db="EMBL/GenBank/DDBJ databases">
        <title>Identification and resolution of microdiversity through metagenomic sequencing of parallel consortia.</title>
        <authorList>
            <person name="Nelson W.C."/>
            <person name="Romine M.F."/>
            <person name="Lindemann S.R."/>
        </authorList>
    </citation>
    <scope>NUCLEOTIDE SEQUENCE [LARGE SCALE GENOMIC DNA]</scope>
    <source>
        <strain evidence="4">Ana</strain>
    </source>
</reference>
<evidence type="ECO:0000256" key="2">
    <source>
        <dbReference type="ARBA" id="ARBA00022679"/>
    </source>
</evidence>
<gene>
    <name evidence="4" type="ORF">HLUCCA11_13115</name>
</gene>